<protein>
    <submittedName>
        <fullName evidence="1">Uncharacterized protein</fullName>
    </submittedName>
</protein>
<comment type="caution">
    <text evidence="1">The sequence shown here is derived from an EMBL/GenBank/DDBJ whole genome shotgun (WGS) entry which is preliminary data.</text>
</comment>
<dbReference type="Proteomes" id="UP000887116">
    <property type="component" value="Unassembled WGS sequence"/>
</dbReference>
<organism evidence="1 2">
    <name type="scientific">Trichonephila clavata</name>
    <name type="common">Joro spider</name>
    <name type="synonym">Nephila clavata</name>
    <dbReference type="NCBI Taxonomy" id="2740835"/>
    <lineage>
        <taxon>Eukaryota</taxon>
        <taxon>Metazoa</taxon>
        <taxon>Ecdysozoa</taxon>
        <taxon>Arthropoda</taxon>
        <taxon>Chelicerata</taxon>
        <taxon>Arachnida</taxon>
        <taxon>Araneae</taxon>
        <taxon>Araneomorphae</taxon>
        <taxon>Entelegynae</taxon>
        <taxon>Araneoidea</taxon>
        <taxon>Nephilidae</taxon>
        <taxon>Trichonephila</taxon>
    </lineage>
</organism>
<evidence type="ECO:0000313" key="2">
    <source>
        <dbReference type="Proteomes" id="UP000887116"/>
    </source>
</evidence>
<name>A0A8X6LAH5_TRICU</name>
<dbReference type="AlphaFoldDB" id="A0A8X6LAH5"/>
<sequence>MMGRSSPRDRLTGSRCHSNEHLIGWSLRYRIGFSSTLYLRRAGGDVKREEGGVLERDDSGQLFPSCRCCSLEKEMPFFQVRHLRLGC</sequence>
<dbReference type="EMBL" id="BMAO01015709">
    <property type="protein sequence ID" value="GFR03656.1"/>
    <property type="molecule type" value="Genomic_DNA"/>
</dbReference>
<reference evidence="1" key="1">
    <citation type="submission" date="2020-07" db="EMBL/GenBank/DDBJ databases">
        <title>Multicomponent nature underlies the extraordinary mechanical properties of spider dragline silk.</title>
        <authorList>
            <person name="Kono N."/>
            <person name="Nakamura H."/>
            <person name="Mori M."/>
            <person name="Yoshida Y."/>
            <person name="Ohtoshi R."/>
            <person name="Malay A.D."/>
            <person name="Moran D.A.P."/>
            <person name="Tomita M."/>
            <person name="Numata K."/>
            <person name="Arakawa K."/>
        </authorList>
    </citation>
    <scope>NUCLEOTIDE SEQUENCE</scope>
</reference>
<proteinExistence type="predicted"/>
<evidence type="ECO:0000313" key="1">
    <source>
        <dbReference type="EMBL" id="GFR03656.1"/>
    </source>
</evidence>
<accession>A0A8X6LAH5</accession>
<keyword evidence="2" id="KW-1185">Reference proteome</keyword>
<gene>
    <name evidence="1" type="ORF">TNCT_385271</name>
</gene>